<feature type="domain" description="Cation-transporting P-type ATPase N-terminal" evidence="12">
    <location>
        <begin position="9"/>
        <end position="83"/>
    </location>
</feature>
<evidence type="ECO:0000256" key="11">
    <source>
        <dbReference type="SAM" id="Phobius"/>
    </source>
</evidence>
<dbReference type="GO" id="GO:0005524">
    <property type="term" value="F:ATP binding"/>
    <property type="evidence" value="ECO:0007669"/>
    <property type="project" value="UniProtKB-KW"/>
</dbReference>
<keyword evidence="6" id="KW-0067">ATP-binding</keyword>
<dbReference type="SUPFAM" id="SSF81653">
    <property type="entry name" value="Calcium ATPase, transduction domain A"/>
    <property type="match status" value="1"/>
</dbReference>
<reference evidence="13 14" key="1">
    <citation type="submission" date="2015-11" db="EMBL/GenBank/DDBJ databases">
        <title>Genome sequence of Pyrodictium occultum PL-19, a marine hyperthermophilic archaeon isolated from Volcano, Italy.</title>
        <authorList>
            <person name="Utturkar S."/>
            <person name="Huber H."/>
            <person name="Leptihn S."/>
            <person name="Brown S."/>
            <person name="Stetter K.O."/>
            <person name="Podar M."/>
        </authorList>
    </citation>
    <scope>NUCLEOTIDE SEQUENCE [LARGE SCALE GENOMIC DNA]</scope>
    <source>
        <strain evidence="13 14">PL-19</strain>
    </source>
</reference>
<keyword evidence="10 11" id="KW-0472">Membrane</keyword>
<dbReference type="Pfam" id="PF00122">
    <property type="entry name" value="E1-E2_ATPase"/>
    <property type="match status" value="1"/>
</dbReference>
<dbReference type="GO" id="GO:1902600">
    <property type="term" value="P:proton transmembrane transport"/>
    <property type="evidence" value="ECO:0007669"/>
    <property type="project" value="TreeGrafter"/>
</dbReference>
<dbReference type="SUPFAM" id="SSF81665">
    <property type="entry name" value="Calcium ATPase, transmembrane domain M"/>
    <property type="match status" value="1"/>
</dbReference>
<feature type="transmembrane region" description="Helical" evidence="11">
    <location>
        <begin position="282"/>
        <end position="307"/>
    </location>
</feature>
<dbReference type="SMART" id="SM00831">
    <property type="entry name" value="Cation_ATPase_N"/>
    <property type="match status" value="1"/>
</dbReference>
<evidence type="ECO:0000256" key="1">
    <source>
        <dbReference type="ARBA" id="ARBA00004651"/>
    </source>
</evidence>
<dbReference type="PANTHER" id="PTHR43294">
    <property type="entry name" value="SODIUM/POTASSIUM-TRANSPORTING ATPASE SUBUNIT ALPHA"/>
    <property type="match status" value="1"/>
</dbReference>
<dbReference type="InterPro" id="IPR059000">
    <property type="entry name" value="ATPase_P-type_domA"/>
</dbReference>
<keyword evidence="7" id="KW-0460">Magnesium</keyword>
<dbReference type="InterPro" id="IPR023214">
    <property type="entry name" value="HAD_sf"/>
</dbReference>
<feature type="transmembrane region" description="Helical" evidence="11">
    <location>
        <begin position="87"/>
        <end position="106"/>
    </location>
</feature>
<evidence type="ECO:0000256" key="7">
    <source>
        <dbReference type="ARBA" id="ARBA00022842"/>
    </source>
</evidence>
<dbReference type="Gene3D" id="2.70.150.10">
    <property type="entry name" value="Calcium-transporting ATPase, cytoplasmic transduction domain A"/>
    <property type="match status" value="1"/>
</dbReference>
<dbReference type="InterPro" id="IPR023299">
    <property type="entry name" value="ATPase_P-typ_cyto_dom_N"/>
</dbReference>
<evidence type="ECO:0000256" key="8">
    <source>
        <dbReference type="ARBA" id="ARBA00022967"/>
    </source>
</evidence>
<evidence type="ECO:0000256" key="4">
    <source>
        <dbReference type="ARBA" id="ARBA00022692"/>
    </source>
</evidence>
<dbReference type="Gene3D" id="1.20.1110.10">
    <property type="entry name" value="Calcium-transporting ATPase, transmembrane domain"/>
    <property type="match status" value="1"/>
</dbReference>
<sequence length="892" mass="96279">MEAPCILENPHTLPPEEAARRLGVDPSRGLSSEEARERLERCGPNVIEAGKKRGFLETFLEQFKNMFVVMLLVATAFSFYVGETVDALLILAIVVFMAVMGAVQEYRAERILEALRRLASPRARVLRDGRVVAVDASEVVPGDIIVVMEGDRVPADARLLEAKSLYVDESMLTGESVPVAKRADVTLPGDTIEPERVNMLYAGTFIVRGAGRAVVTATGRNTYMGRIARMVAEAGEERTPFQLELDRLAKRIAVMVTAIAAAAFTVGYLLREASLVNLLLTSIALAVAAVPEGLPAIVVIAFSIAAWNMARRNALVRRLAAVEALGSASVVATDKTGTLTMNEMTVRQLHTPDGGVYTVTGEGYSLEGGVYEGDRRVTVEDSPLLRLAALVAALNNNAAIEDGRVHGDPLEAALLVLAHKLGLDPGDARRRYRRLREIGFSSERKRMTVVVEGQEGILVLSKGAPEVIIERSSSYMTRGGSVKPLGVEERRELLRRVEEVAARGFRLLALAYRRGGAEDLEAGEDEVESRLTLLGFVAVIDPPRPEVPEAVRRALEAGIRVVMVTGDHPSTARAVAEMIGLPRGRVVTGQELERMSDEELRDIAEEVAIFARVTPEHKARIVKAYKERGHIVAVTGDGVNDAPALKLADIGVAMGKRGTEVAKEAADIILLDDNFATIVAAVEEGRRSFDNVKRTVLYLLSANLAEVATVFYAAVRGIGVIFNAAMLLWLNVVTDGFPAAGLAFERAEPDAMKRPPRRRGQPILGKPQFTYLALLATVETLLTLGLYHLYAPRGPGYGRAAAFLGLMYAELAQSLALRRLNTPISLGMLASNKQWLLGYLAGAVLAALAVTALAGLFHAAGLGLGDVAAIYLLAHLVVLGYEESRKRLGLHV</sequence>
<dbReference type="PROSITE" id="PS00154">
    <property type="entry name" value="ATPASE_E1_E2"/>
    <property type="match status" value="1"/>
</dbReference>
<dbReference type="PANTHER" id="PTHR43294:SF21">
    <property type="entry name" value="CATION TRANSPORTING ATPASE"/>
    <property type="match status" value="1"/>
</dbReference>
<feature type="transmembrane region" description="Helical" evidence="11">
    <location>
        <begin position="863"/>
        <end position="881"/>
    </location>
</feature>
<dbReference type="NCBIfam" id="TIGR01494">
    <property type="entry name" value="ATPase_P-type"/>
    <property type="match status" value="2"/>
</dbReference>
<dbReference type="InterPro" id="IPR044492">
    <property type="entry name" value="P_typ_ATPase_HD_dom"/>
</dbReference>
<dbReference type="FunFam" id="3.40.50.1000:FF:000028">
    <property type="entry name" value="Calcium-transporting P-type ATPase, putative"/>
    <property type="match status" value="1"/>
</dbReference>
<accession>A0A0V8RTQ8</accession>
<keyword evidence="9 11" id="KW-1133">Transmembrane helix</keyword>
<evidence type="ECO:0000256" key="5">
    <source>
        <dbReference type="ARBA" id="ARBA00022741"/>
    </source>
</evidence>
<dbReference type="InterPro" id="IPR001757">
    <property type="entry name" value="P_typ_ATPase"/>
</dbReference>
<dbReference type="GO" id="GO:0005886">
    <property type="term" value="C:plasma membrane"/>
    <property type="evidence" value="ECO:0007669"/>
    <property type="project" value="UniProtKB-SubCell"/>
</dbReference>
<keyword evidence="14" id="KW-1185">Reference proteome</keyword>
<dbReference type="GO" id="GO:0036376">
    <property type="term" value="P:sodium ion export across plasma membrane"/>
    <property type="evidence" value="ECO:0007669"/>
    <property type="project" value="TreeGrafter"/>
</dbReference>
<dbReference type="STRING" id="2309.CF15_00960"/>
<feature type="transmembrane region" description="Helical" evidence="11">
    <location>
        <begin position="252"/>
        <end position="270"/>
    </location>
</feature>
<proteinExistence type="predicted"/>
<evidence type="ECO:0000256" key="9">
    <source>
        <dbReference type="ARBA" id="ARBA00022989"/>
    </source>
</evidence>
<dbReference type="Pfam" id="PF08282">
    <property type="entry name" value="Hydrolase_3"/>
    <property type="match status" value="1"/>
</dbReference>
<feature type="transmembrane region" description="Helical" evidence="11">
    <location>
        <begin position="836"/>
        <end position="857"/>
    </location>
</feature>
<dbReference type="EMBL" id="LNTB01000001">
    <property type="protein sequence ID" value="KSW11456.1"/>
    <property type="molecule type" value="Genomic_DNA"/>
</dbReference>
<comment type="subcellular location">
    <subcellularLocation>
        <location evidence="1">Cell membrane</location>
        <topology evidence="1">Multi-pass membrane protein</topology>
    </subcellularLocation>
</comment>
<name>A0A0V8RTQ8_PYROC</name>
<dbReference type="SFLD" id="SFLDS00003">
    <property type="entry name" value="Haloacid_Dehalogenase"/>
    <property type="match status" value="1"/>
</dbReference>
<dbReference type="GO" id="GO:0016887">
    <property type="term" value="F:ATP hydrolysis activity"/>
    <property type="evidence" value="ECO:0007669"/>
    <property type="project" value="InterPro"/>
</dbReference>
<dbReference type="GO" id="GO:0006883">
    <property type="term" value="P:intracellular sodium ion homeostasis"/>
    <property type="evidence" value="ECO:0007669"/>
    <property type="project" value="TreeGrafter"/>
</dbReference>
<organism evidence="13 14">
    <name type="scientific">Pyrodictium occultum</name>
    <dbReference type="NCBI Taxonomy" id="2309"/>
    <lineage>
        <taxon>Archaea</taxon>
        <taxon>Thermoproteota</taxon>
        <taxon>Thermoprotei</taxon>
        <taxon>Desulfurococcales</taxon>
        <taxon>Pyrodictiaceae</taxon>
        <taxon>Pyrodictium</taxon>
    </lineage>
</organism>
<dbReference type="OrthoDB" id="8588at2157"/>
<dbReference type="InterPro" id="IPR008250">
    <property type="entry name" value="ATPase_P-typ_transduc_dom_A_sf"/>
</dbReference>
<dbReference type="Pfam" id="PF13246">
    <property type="entry name" value="Cation_ATPase"/>
    <property type="match status" value="1"/>
</dbReference>
<dbReference type="SFLD" id="SFLDG00002">
    <property type="entry name" value="C1.7:_P-type_atpase_like"/>
    <property type="match status" value="1"/>
</dbReference>
<dbReference type="InterPro" id="IPR036412">
    <property type="entry name" value="HAD-like_sf"/>
</dbReference>
<dbReference type="Pfam" id="PF00690">
    <property type="entry name" value="Cation_ATPase_N"/>
    <property type="match status" value="1"/>
</dbReference>
<dbReference type="Pfam" id="PF00689">
    <property type="entry name" value="Cation_ATPase_C"/>
    <property type="match status" value="1"/>
</dbReference>
<evidence type="ECO:0000256" key="3">
    <source>
        <dbReference type="ARBA" id="ARBA00022553"/>
    </source>
</evidence>
<dbReference type="SUPFAM" id="SSF81660">
    <property type="entry name" value="Metal cation-transporting ATPase, ATP-binding domain N"/>
    <property type="match status" value="1"/>
</dbReference>
<keyword evidence="8" id="KW-1278">Translocase</keyword>
<dbReference type="Gene3D" id="3.40.50.1000">
    <property type="entry name" value="HAD superfamily/HAD-like"/>
    <property type="match status" value="1"/>
</dbReference>
<dbReference type="SUPFAM" id="SSF56784">
    <property type="entry name" value="HAD-like"/>
    <property type="match status" value="1"/>
</dbReference>
<feature type="transmembrane region" description="Helical" evidence="11">
    <location>
        <begin position="696"/>
        <end position="715"/>
    </location>
</feature>
<dbReference type="GO" id="GO:0030007">
    <property type="term" value="P:intracellular potassium ion homeostasis"/>
    <property type="evidence" value="ECO:0007669"/>
    <property type="project" value="TreeGrafter"/>
</dbReference>
<dbReference type="AlphaFoldDB" id="A0A0V8RTQ8"/>
<keyword evidence="5" id="KW-0547">Nucleotide-binding</keyword>
<dbReference type="Proteomes" id="UP000053352">
    <property type="component" value="Unassembled WGS sequence"/>
</dbReference>
<keyword evidence="2" id="KW-1003">Cell membrane</keyword>
<evidence type="ECO:0000256" key="2">
    <source>
        <dbReference type="ARBA" id="ARBA00022475"/>
    </source>
</evidence>
<dbReference type="FunFam" id="2.70.150.10:FF:000160">
    <property type="entry name" value="Sarcoplasmic/endoplasmic reticulum calcium ATPase 1"/>
    <property type="match status" value="1"/>
</dbReference>
<dbReference type="InterPro" id="IPR004014">
    <property type="entry name" value="ATPase_P-typ_cation-transptr_N"/>
</dbReference>
<keyword evidence="4 11" id="KW-0812">Transmembrane</keyword>
<dbReference type="GO" id="GO:1990573">
    <property type="term" value="P:potassium ion import across plasma membrane"/>
    <property type="evidence" value="ECO:0007669"/>
    <property type="project" value="TreeGrafter"/>
</dbReference>
<dbReference type="InterPro" id="IPR023298">
    <property type="entry name" value="ATPase_P-typ_TM_dom_sf"/>
</dbReference>
<keyword evidence="3" id="KW-0597">Phosphoprotein</keyword>
<dbReference type="SFLD" id="SFLDF00027">
    <property type="entry name" value="p-type_atpase"/>
    <property type="match status" value="1"/>
</dbReference>
<dbReference type="PRINTS" id="PR00120">
    <property type="entry name" value="HATPASE"/>
</dbReference>
<dbReference type="InterPro" id="IPR018303">
    <property type="entry name" value="ATPase_P-typ_P_site"/>
</dbReference>
<evidence type="ECO:0000256" key="6">
    <source>
        <dbReference type="ARBA" id="ARBA00022840"/>
    </source>
</evidence>
<dbReference type="Gene3D" id="3.40.1110.10">
    <property type="entry name" value="Calcium-transporting ATPase, cytoplasmic domain N"/>
    <property type="match status" value="1"/>
</dbReference>
<protein>
    <recommendedName>
        <fullName evidence="12">Cation-transporting P-type ATPase N-terminal domain-containing protein</fullName>
    </recommendedName>
</protein>
<dbReference type="RefSeq" id="WP_058370128.1">
    <property type="nucleotide sequence ID" value="NZ_LNTB01000001.1"/>
</dbReference>
<dbReference type="PRINTS" id="PR00119">
    <property type="entry name" value="CATATPASE"/>
</dbReference>
<comment type="caution">
    <text evidence="13">The sequence shown here is derived from an EMBL/GenBank/DDBJ whole genome shotgun (WGS) entry which is preliminary data.</text>
</comment>
<feature type="transmembrane region" description="Helical" evidence="11">
    <location>
        <begin position="769"/>
        <end position="790"/>
    </location>
</feature>
<dbReference type="GO" id="GO:0005391">
    <property type="term" value="F:P-type sodium:potassium-exchanging transporter activity"/>
    <property type="evidence" value="ECO:0007669"/>
    <property type="project" value="TreeGrafter"/>
</dbReference>
<evidence type="ECO:0000313" key="13">
    <source>
        <dbReference type="EMBL" id="KSW11456.1"/>
    </source>
</evidence>
<gene>
    <name evidence="13" type="ORF">CF15_00960</name>
</gene>
<dbReference type="InterPro" id="IPR006068">
    <property type="entry name" value="ATPase_P-typ_cation-transptr_C"/>
</dbReference>
<dbReference type="InterPro" id="IPR050510">
    <property type="entry name" value="Cation_transp_ATPase_P-type"/>
</dbReference>
<evidence type="ECO:0000256" key="10">
    <source>
        <dbReference type="ARBA" id="ARBA00023136"/>
    </source>
</evidence>
<evidence type="ECO:0000259" key="12">
    <source>
        <dbReference type="SMART" id="SM00831"/>
    </source>
</evidence>
<evidence type="ECO:0000313" key="14">
    <source>
        <dbReference type="Proteomes" id="UP000053352"/>
    </source>
</evidence>